<dbReference type="GO" id="GO:0036430">
    <property type="term" value="F:CMP kinase activity"/>
    <property type="evidence" value="ECO:0007669"/>
    <property type="project" value="RHEA"/>
</dbReference>
<keyword evidence="4 8" id="KW-0418">Kinase</keyword>
<organism evidence="10 11">
    <name type="scientific">Vicingus serpentipes</name>
    <dbReference type="NCBI Taxonomy" id="1926625"/>
    <lineage>
        <taxon>Bacteria</taxon>
        <taxon>Pseudomonadati</taxon>
        <taxon>Bacteroidota</taxon>
        <taxon>Flavobacteriia</taxon>
        <taxon>Flavobacteriales</taxon>
        <taxon>Vicingaceae</taxon>
        <taxon>Vicingus</taxon>
    </lineage>
</organism>
<dbReference type="AlphaFoldDB" id="A0A5C6RVE5"/>
<dbReference type="Pfam" id="PF02224">
    <property type="entry name" value="Cytidylate_kin"/>
    <property type="match status" value="1"/>
</dbReference>
<dbReference type="OrthoDB" id="9807434at2"/>
<dbReference type="HAMAP" id="MF_00238">
    <property type="entry name" value="Cytidyl_kinase_type1"/>
    <property type="match status" value="1"/>
</dbReference>
<evidence type="ECO:0000256" key="6">
    <source>
        <dbReference type="ARBA" id="ARBA00047615"/>
    </source>
</evidence>
<sequence>MNKIIIAIDGYSSCGKSTLAKQIAKELNYVYIDTGAMYRAVSLYALQKGFIVNNVLEVTKLLAALPSIKISFSYNLAQSKSETFLNGVNVEQDIRTIEISNHVSKVAQIKEVREKMVDLQRAMGDDKGLVMDGRDIGSVVFPNAELKLFMTASPKIRAQRRFDELKAKGDKVSFEDVMANIVLRDNDDTSRTENPLIKSPDAIVIDNSDITQEEQFELALNYAKNIIG</sequence>
<dbReference type="GO" id="GO:0006220">
    <property type="term" value="P:pyrimidine nucleotide metabolic process"/>
    <property type="evidence" value="ECO:0007669"/>
    <property type="project" value="UniProtKB-UniRule"/>
</dbReference>
<feature type="domain" description="Cytidylate kinase" evidence="9">
    <location>
        <begin position="6"/>
        <end position="224"/>
    </location>
</feature>
<dbReference type="Proteomes" id="UP000321721">
    <property type="component" value="Unassembled WGS sequence"/>
</dbReference>
<evidence type="ECO:0000256" key="1">
    <source>
        <dbReference type="ARBA" id="ARBA00009427"/>
    </source>
</evidence>
<comment type="similarity">
    <text evidence="1 8">Belongs to the cytidylate kinase family. Type 1 subfamily.</text>
</comment>
<comment type="caution">
    <text evidence="10">The sequence shown here is derived from an EMBL/GenBank/DDBJ whole genome shotgun (WGS) entry which is preliminary data.</text>
</comment>
<evidence type="ECO:0000259" key="9">
    <source>
        <dbReference type="Pfam" id="PF02224"/>
    </source>
</evidence>
<dbReference type="InterPro" id="IPR011994">
    <property type="entry name" value="Cytidylate_kinase_dom"/>
</dbReference>
<protein>
    <recommendedName>
        <fullName evidence="8">Cytidylate kinase</fullName>
        <shortName evidence="8">CK</shortName>
        <ecNumber evidence="8">2.7.4.25</ecNumber>
    </recommendedName>
    <alternativeName>
        <fullName evidence="8">Cytidine monophosphate kinase</fullName>
        <shortName evidence="8">CMP kinase</shortName>
    </alternativeName>
</protein>
<evidence type="ECO:0000256" key="4">
    <source>
        <dbReference type="ARBA" id="ARBA00022777"/>
    </source>
</evidence>
<keyword evidence="2 8" id="KW-0808">Transferase</keyword>
<dbReference type="RefSeq" id="WP_147099248.1">
    <property type="nucleotide sequence ID" value="NZ_VOOS01000002.1"/>
</dbReference>
<evidence type="ECO:0000256" key="5">
    <source>
        <dbReference type="ARBA" id="ARBA00022840"/>
    </source>
</evidence>
<comment type="catalytic activity">
    <reaction evidence="6 8">
        <text>dCMP + ATP = dCDP + ADP</text>
        <dbReference type="Rhea" id="RHEA:25094"/>
        <dbReference type="ChEBI" id="CHEBI:30616"/>
        <dbReference type="ChEBI" id="CHEBI:57566"/>
        <dbReference type="ChEBI" id="CHEBI:58593"/>
        <dbReference type="ChEBI" id="CHEBI:456216"/>
        <dbReference type="EC" id="2.7.4.25"/>
    </reaction>
</comment>
<evidence type="ECO:0000313" key="10">
    <source>
        <dbReference type="EMBL" id="TXB65935.1"/>
    </source>
</evidence>
<dbReference type="CDD" id="cd02020">
    <property type="entry name" value="CMPK"/>
    <property type="match status" value="1"/>
</dbReference>
<accession>A0A5C6RVE5</accession>
<gene>
    <name evidence="8" type="primary">cmk</name>
    <name evidence="10" type="ORF">FRY74_05030</name>
</gene>
<dbReference type="InterPro" id="IPR003136">
    <property type="entry name" value="Cytidylate_kin"/>
</dbReference>
<feature type="binding site" evidence="8">
    <location>
        <begin position="10"/>
        <end position="18"/>
    </location>
    <ligand>
        <name>ATP</name>
        <dbReference type="ChEBI" id="CHEBI:30616"/>
    </ligand>
</feature>
<comment type="subcellular location">
    <subcellularLocation>
        <location evidence="8">Cytoplasm</location>
    </subcellularLocation>
</comment>
<proteinExistence type="inferred from homology"/>
<evidence type="ECO:0000256" key="8">
    <source>
        <dbReference type="HAMAP-Rule" id="MF_00238"/>
    </source>
</evidence>
<keyword evidence="5 8" id="KW-0067">ATP-binding</keyword>
<dbReference type="EC" id="2.7.4.25" evidence="8"/>
<reference evidence="10 11" key="1">
    <citation type="submission" date="2019-08" db="EMBL/GenBank/DDBJ databases">
        <title>Genome of Vicingus serpentipes NCIMB 15042.</title>
        <authorList>
            <person name="Bowman J.P."/>
        </authorList>
    </citation>
    <scope>NUCLEOTIDE SEQUENCE [LARGE SCALE GENOMIC DNA]</scope>
    <source>
        <strain evidence="10 11">NCIMB 15042</strain>
    </source>
</reference>
<keyword evidence="8" id="KW-0963">Cytoplasm</keyword>
<name>A0A5C6RVE5_9FLAO</name>
<dbReference type="EMBL" id="VOOS01000002">
    <property type="protein sequence ID" value="TXB65935.1"/>
    <property type="molecule type" value="Genomic_DNA"/>
</dbReference>
<dbReference type="Gene3D" id="3.40.50.300">
    <property type="entry name" value="P-loop containing nucleotide triphosphate hydrolases"/>
    <property type="match status" value="1"/>
</dbReference>
<dbReference type="NCBIfam" id="TIGR00017">
    <property type="entry name" value="cmk"/>
    <property type="match status" value="1"/>
</dbReference>
<evidence type="ECO:0000256" key="3">
    <source>
        <dbReference type="ARBA" id="ARBA00022741"/>
    </source>
</evidence>
<evidence type="ECO:0000313" key="11">
    <source>
        <dbReference type="Proteomes" id="UP000321721"/>
    </source>
</evidence>
<dbReference type="InterPro" id="IPR027417">
    <property type="entry name" value="P-loop_NTPase"/>
</dbReference>
<dbReference type="GO" id="GO:0036431">
    <property type="term" value="F:dCMP kinase activity"/>
    <property type="evidence" value="ECO:0007669"/>
    <property type="project" value="InterPro"/>
</dbReference>
<keyword evidence="3 8" id="KW-0547">Nucleotide-binding</keyword>
<keyword evidence="11" id="KW-1185">Reference proteome</keyword>
<dbReference type="SUPFAM" id="SSF52540">
    <property type="entry name" value="P-loop containing nucleoside triphosphate hydrolases"/>
    <property type="match status" value="1"/>
</dbReference>
<comment type="catalytic activity">
    <reaction evidence="7 8">
        <text>CMP + ATP = CDP + ADP</text>
        <dbReference type="Rhea" id="RHEA:11600"/>
        <dbReference type="ChEBI" id="CHEBI:30616"/>
        <dbReference type="ChEBI" id="CHEBI:58069"/>
        <dbReference type="ChEBI" id="CHEBI:60377"/>
        <dbReference type="ChEBI" id="CHEBI:456216"/>
        <dbReference type="EC" id="2.7.4.25"/>
    </reaction>
</comment>
<evidence type="ECO:0000256" key="2">
    <source>
        <dbReference type="ARBA" id="ARBA00022679"/>
    </source>
</evidence>
<evidence type="ECO:0000256" key="7">
    <source>
        <dbReference type="ARBA" id="ARBA00048478"/>
    </source>
</evidence>
<dbReference type="GO" id="GO:0005524">
    <property type="term" value="F:ATP binding"/>
    <property type="evidence" value="ECO:0007669"/>
    <property type="project" value="UniProtKB-UniRule"/>
</dbReference>
<dbReference type="GO" id="GO:0005737">
    <property type="term" value="C:cytoplasm"/>
    <property type="evidence" value="ECO:0007669"/>
    <property type="project" value="UniProtKB-SubCell"/>
</dbReference>